<reference evidence="1" key="1">
    <citation type="journal article" date="2021" name="PeerJ">
        <title>Extensive microbial diversity within the chicken gut microbiome revealed by metagenomics and culture.</title>
        <authorList>
            <person name="Gilroy R."/>
            <person name="Ravi A."/>
            <person name="Getino M."/>
            <person name="Pursley I."/>
            <person name="Horton D.L."/>
            <person name="Alikhan N.F."/>
            <person name="Baker D."/>
            <person name="Gharbi K."/>
            <person name="Hall N."/>
            <person name="Watson M."/>
            <person name="Adriaenssens E.M."/>
            <person name="Foster-Nyarko E."/>
            <person name="Jarju S."/>
            <person name="Secka A."/>
            <person name="Antonio M."/>
            <person name="Oren A."/>
            <person name="Chaudhuri R.R."/>
            <person name="La Ragione R."/>
            <person name="Hildebrand F."/>
            <person name="Pallen M.J."/>
        </authorList>
    </citation>
    <scope>NUCLEOTIDE SEQUENCE</scope>
    <source>
        <strain evidence="1">ChiGjej3B3-7470</strain>
    </source>
</reference>
<dbReference type="EMBL" id="DYZF01000086">
    <property type="protein sequence ID" value="HJE51062.1"/>
    <property type="molecule type" value="Genomic_DNA"/>
</dbReference>
<comment type="caution">
    <text evidence="1">The sequence shown here is derived from an EMBL/GenBank/DDBJ whole genome shotgun (WGS) entry which is preliminary data.</text>
</comment>
<dbReference type="AlphaFoldDB" id="A0A921ELZ2"/>
<dbReference type="Gene3D" id="3.40.50.300">
    <property type="entry name" value="P-loop containing nucleotide triphosphate hydrolases"/>
    <property type="match status" value="1"/>
</dbReference>
<protein>
    <recommendedName>
        <fullName evidence="3">Septum site determining protein</fullName>
    </recommendedName>
</protein>
<organism evidence="1 2">
    <name type="scientific">Tessaracoccus flavescens</name>
    <dbReference type="NCBI Taxonomy" id="399497"/>
    <lineage>
        <taxon>Bacteria</taxon>
        <taxon>Bacillati</taxon>
        <taxon>Actinomycetota</taxon>
        <taxon>Actinomycetes</taxon>
        <taxon>Propionibacteriales</taxon>
        <taxon>Propionibacteriaceae</taxon>
        <taxon>Tessaracoccus</taxon>
    </lineage>
</organism>
<reference evidence="1" key="2">
    <citation type="submission" date="2021-09" db="EMBL/GenBank/DDBJ databases">
        <authorList>
            <person name="Gilroy R."/>
        </authorList>
    </citation>
    <scope>NUCLEOTIDE SEQUENCE</scope>
    <source>
        <strain evidence="1">ChiGjej3B3-7470</strain>
    </source>
</reference>
<name>A0A921ELZ2_9ACTN</name>
<dbReference type="Proteomes" id="UP000712713">
    <property type="component" value="Unassembled WGS sequence"/>
</dbReference>
<gene>
    <name evidence="1" type="ORF">K8V15_03650</name>
</gene>
<sequence length="314" mass="32097">MIEAVEVAAAALDVSLVVEGDAGRARGLWPAASVRLVSTEVGSRWSSAEPGEAYLIGMSTADLARCSAQLLLPVLPLPDSGQLAEVLLKSRHADGATGLVVALAGASGGLGVTTLVSGLALRAASDGPAVAVDLAGASGGIDLVVGAEQVSGLRWSDLEHARGELGELTLPAVEGASFLAPSRDRFSPPPLAAVRAAVGALARTNTLVMIDAGRERPSVECDQFILVVGADVRSVAAARMSPGRQPTGIIVRTGYGRSLPPDVVARSLGVPLVGVLPEDRRVARLSELGLLPTAPPARTFRRAVSRLLKEVRGG</sequence>
<accession>A0A921ELZ2</accession>
<evidence type="ECO:0000313" key="2">
    <source>
        <dbReference type="Proteomes" id="UP000712713"/>
    </source>
</evidence>
<evidence type="ECO:0000313" key="1">
    <source>
        <dbReference type="EMBL" id="HJE51062.1"/>
    </source>
</evidence>
<dbReference type="InterPro" id="IPR027417">
    <property type="entry name" value="P-loop_NTPase"/>
</dbReference>
<dbReference type="SUPFAM" id="SSF52540">
    <property type="entry name" value="P-loop containing nucleoside triphosphate hydrolases"/>
    <property type="match status" value="1"/>
</dbReference>
<evidence type="ECO:0008006" key="3">
    <source>
        <dbReference type="Google" id="ProtNLM"/>
    </source>
</evidence>
<proteinExistence type="predicted"/>